<gene>
    <name evidence="8" type="primary">mreC</name>
    <name evidence="8" type="ORF">OHM77_09580</name>
</gene>
<evidence type="ECO:0000313" key="8">
    <source>
        <dbReference type="EMBL" id="WIM04945.1"/>
    </source>
</evidence>
<dbReference type="PANTHER" id="PTHR34138:SF1">
    <property type="entry name" value="CELL SHAPE-DETERMINING PROTEIN MREC"/>
    <property type="match status" value="1"/>
</dbReference>
<comment type="function">
    <text evidence="5">Involved in formation and maintenance of cell shape.</text>
</comment>
<dbReference type="PIRSF" id="PIRSF038471">
    <property type="entry name" value="MreC"/>
    <property type="match status" value="1"/>
</dbReference>
<dbReference type="NCBIfam" id="TIGR00219">
    <property type="entry name" value="mreC"/>
    <property type="match status" value="1"/>
</dbReference>
<proteinExistence type="inferred from homology"/>
<evidence type="ECO:0000256" key="6">
    <source>
        <dbReference type="SAM" id="MobiDB-lite"/>
    </source>
</evidence>
<protein>
    <recommendedName>
        <fullName evidence="2 5">Cell shape-determining protein MreC</fullName>
    </recommendedName>
    <alternativeName>
        <fullName evidence="4 5">Cell shape protein MreC</fullName>
    </alternativeName>
</protein>
<evidence type="ECO:0000256" key="4">
    <source>
        <dbReference type="ARBA" id="ARBA00032089"/>
    </source>
</evidence>
<dbReference type="Gene3D" id="2.40.10.350">
    <property type="entry name" value="Rod shape-determining protein MreC, domain 2"/>
    <property type="match status" value="1"/>
</dbReference>
<dbReference type="InterPro" id="IPR042175">
    <property type="entry name" value="Cell/Rod_MreC_2"/>
</dbReference>
<dbReference type="GO" id="GO:0005886">
    <property type="term" value="C:plasma membrane"/>
    <property type="evidence" value="ECO:0007669"/>
    <property type="project" value="TreeGrafter"/>
</dbReference>
<dbReference type="PANTHER" id="PTHR34138">
    <property type="entry name" value="CELL SHAPE-DETERMINING PROTEIN MREC"/>
    <property type="match status" value="1"/>
</dbReference>
<evidence type="ECO:0000256" key="2">
    <source>
        <dbReference type="ARBA" id="ARBA00013855"/>
    </source>
</evidence>
<keyword evidence="3 5" id="KW-0133">Cell shape</keyword>
<evidence type="ECO:0000259" key="7">
    <source>
        <dbReference type="Pfam" id="PF04085"/>
    </source>
</evidence>
<dbReference type="InterPro" id="IPR042177">
    <property type="entry name" value="Cell/Rod_1"/>
</dbReference>
<reference evidence="8" key="1">
    <citation type="journal article" date="2023" name="Nat. Microbiol.">
        <title>Enrichment and characterization of a nitric oxide-reducing microbial community in a continuous bioreactor.</title>
        <authorList>
            <person name="Garrido-Amador P."/>
            <person name="Stortenbeker N."/>
            <person name="Wessels H.J.C.T."/>
            <person name="Speth D.R."/>
            <person name="Garcia-Heredia I."/>
            <person name="Kartal B."/>
        </authorList>
    </citation>
    <scope>NUCLEOTIDE SEQUENCE</scope>
    <source>
        <strain evidence="8">MAG1</strain>
    </source>
</reference>
<evidence type="ECO:0000256" key="3">
    <source>
        <dbReference type="ARBA" id="ARBA00022960"/>
    </source>
</evidence>
<dbReference type="Gene3D" id="2.40.10.340">
    <property type="entry name" value="Rod shape-determining protein MreC, domain 1"/>
    <property type="match status" value="1"/>
</dbReference>
<dbReference type="EMBL" id="CP107246">
    <property type="protein sequence ID" value="WIM04945.1"/>
    <property type="molecule type" value="Genomic_DNA"/>
</dbReference>
<comment type="similarity">
    <text evidence="1 5">Belongs to the MreC family.</text>
</comment>
<dbReference type="KEGG" id="npv:OHM77_09580"/>
<name>A0AA49FJU5_9PROT</name>
<dbReference type="Pfam" id="PF04085">
    <property type="entry name" value="MreC"/>
    <property type="match status" value="1"/>
</dbReference>
<evidence type="ECO:0000256" key="5">
    <source>
        <dbReference type="PIRNR" id="PIRNR038471"/>
    </source>
</evidence>
<feature type="region of interest" description="Disordered" evidence="6">
    <location>
        <begin position="282"/>
        <end position="305"/>
    </location>
</feature>
<dbReference type="Proteomes" id="UP001234916">
    <property type="component" value="Chromosome"/>
</dbReference>
<dbReference type="InterPro" id="IPR055342">
    <property type="entry name" value="MreC_beta-barrel_core"/>
</dbReference>
<feature type="domain" description="Rod shape-determining protein MreC beta-barrel core" evidence="7">
    <location>
        <begin position="132"/>
        <end position="276"/>
    </location>
</feature>
<organism evidence="8">
    <name type="scientific">Candidatus Nitricoxidivorans perseverans</name>
    <dbReference type="NCBI Taxonomy" id="2975601"/>
    <lineage>
        <taxon>Bacteria</taxon>
        <taxon>Pseudomonadati</taxon>
        <taxon>Pseudomonadota</taxon>
        <taxon>Betaproteobacteria</taxon>
        <taxon>Nitrosomonadales</taxon>
        <taxon>Sterolibacteriaceae</taxon>
        <taxon>Candidatus Nitricoxidivorans</taxon>
    </lineage>
</organism>
<accession>A0AA49FJU5</accession>
<evidence type="ECO:0000256" key="1">
    <source>
        <dbReference type="ARBA" id="ARBA00009369"/>
    </source>
</evidence>
<dbReference type="AlphaFoldDB" id="A0AA49FJU5"/>
<dbReference type="InterPro" id="IPR007221">
    <property type="entry name" value="MreC"/>
</dbReference>
<sequence>MISAVGQSPPPFFKRGPAPIARLVFFVSLSLMLLVTDLHFHTLEWVRMGGATLVWPLQRIAHLPMEAGGDLGKYLTGLATLQVENEALRRRQLATAHRLLRQEHLEQENRRLRALIDMKEKQPAAGRIAEILYAARDPFSRRVIVDKGLREGVAAGQSVVDDVGVIGQITRVFPMTSEVTLLTDKDQAIPVRVERNGLRAVLAGAGAGNLELRFLAANADVRKGDTLVTSGLDGVYLPGLPVAKVVQIDRDNSFSFARIRCVPLAGVERHGHVLILGARIAPAPPDEPAAQAGSPPKEKRAKRNP</sequence>
<dbReference type="GO" id="GO:0008360">
    <property type="term" value="P:regulation of cell shape"/>
    <property type="evidence" value="ECO:0007669"/>
    <property type="project" value="UniProtKB-KW"/>
</dbReference>